<dbReference type="EMBL" id="JAZDWU010000003">
    <property type="protein sequence ID" value="KAL0009413.1"/>
    <property type="molecule type" value="Genomic_DNA"/>
</dbReference>
<feature type="domain" description="Reverse transcriptase" evidence="1">
    <location>
        <begin position="1"/>
        <end position="186"/>
    </location>
</feature>
<dbReference type="GO" id="GO:0003676">
    <property type="term" value="F:nucleic acid binding"/>
    <property type="evidence" value="ECO:0007669"/>
    <property type="project" value="InterPro"/>
</dbReference>
<reference evidence="2 3" key="1">
    <citation type="submission" date="2024-01" db="EMBL/GenBank/DDBJ databases">
        <title>A telomere-to-telomere, gap-free genome of sweet tea (Lithocarpus litseifolius).</title>
        <authorList>
            <person name="Zhou J."/>
        </authorList>
    </citation>
    <scope>NUCLEOTIDE SEQUENCE [LARGE SCALE GENOMIC DNA]</scope>
    <source>
        <strain evidence="2">Zhou-2022a</strain>
        <tissue evidence="2">Leaf</tissue>
    </source>
</reference>
<dbReference type="InterPro" id="IPR002156">
    <property type="entry name" value="RNaseH_domain"/>
</dbReference>
<comment type="caution">
    <text evidence="2">The sequence shown here is derived from an EMBL/GenBank/DDBJ whole genome shotgun (WGS) entry which is preliminary data.</text>
</comment>
<dbReference type="InterPro" id="IPR000477">
    <property type="entry name" value="RT_dom"/>
</dbReference>
<dbReference type="InterPro" id="IPR044730">
    <property type="entry name" value="RNase_H-like_dom_plant"/>
</dbReference>
<proteinExistence type="predicted"/>
<name>A0AAW2DII8_9ROSI</name>
<dbReference type="Pfam" id="PF13456">
    <property type="entry name" value="RVT_3"/>
    <property type="match status" value="1"/>
</dbReference>
<dbReference type="PANTHER" id="PTHR33116">
    <property type="entry name" value="REVERSE TRANSCRIPTASE ZINC-BINDING DOMAIN-CONTAINING PROTEIN-RELATED-RELATED"/>
    <property type="match status" value="1"/>
</dbReference>
<keyword evidence="3" id="KW-1185">Reference proteome</keyword>
<dbReference type="GO" id="GO:0004523">
    <property type="term" value="F:RNA-DNA hybrid ribonuclease activity"/>
    <property type="evidence" value="ECO:0007669"/>
    <property type="project" value="InterPro"/>
</dbReference>
<sequence length="452" mass="50778">MALKIDLEKAFDRLEWSFIREVLVLFNIPPNLNALIMDCISSTFVSILFNSGKLPAFCPSRGIRQGDPLSPYIFILCLEYLGLLIRDKNANNAWKPVKASRSGPTFSHLFFADDLMLFDFHNIVHKVQEKLAGWQASLLSLVGRRTLIKSSSGTIPDYVMKEALLPSRVCKEINRANRNFLWGSTLEKRKMHLVSWNTVTRPKDHGGLACKAAKPLLDSDLRKVITTGTSTSLWYDTCISNGILGAQLIGPLNIGEQNQLVSQIIDQNRNWHFQLSFDLPENMVKLIQAIPTNINSQLGPPSGLYNSFGLPLSDWLHANCKSSLVSWHHGIPWSTLFLFGLWSIWTNRNCVTYQAKHPNQHLRKDCVAKALEFHFLTASCKPPRARDRLNAKWTKPPLGWHKLNIDASVTNGHAGVGGLIRDSNGNWVQGFSKTIGTTSVLMVELWALREGI</sequence>
<evidence type="ECO:0000313" key="2">
    <source>
        <dbReference type="EMBL" id="KAL0009413.1"/>
    </source>
</evidence>
<dbReference type="Proteomes" id="UP001459277">
    <property type="component" value="Unassembled WGS sequence"/>
</dbReference>
<gene>
    <name evidence="2" type="ORF">SO802_010915</name>
</gene>
<dbReference type="PROSITE" id="PS50878">
    <property type="entry name" value="RT_POL"/>
    <property type="match status" value="1"/>
</dbReference>
<organism evidence="2 3">
    <name type="scientific">Lithocarpus litseifolius</name>
    <dbReference type="NCBI Taxonomy" id="425828"/>
    <lineage>
        <taxon>Eukaryota</taxon>
        <taxon>Viridiplantae</taxon>
        <taxon>Streptophyta</taxon>
        <taxon>Embryophyta</taxon>
        <taxon>Tracheophyta</taxon>
        <taxon>Spermatophyta</taxon>
        <taxon>Magnoliopsida</taxon>
        <taxon>eudicotyledons</taxon>
        <taxon>Gunneridae</taxon>
        <taxon>Pentapetalae</taxon>
        <taxon>rosids</taxon>
        <taxon>fabids</taxon>
        <taxon>Fagales</taxon>
        <taxon>Fagaceae</taxon>
        <taxon>Lithocarpus</taxon>
    </lineage>
</organism>
<dbReference type="AlphaFoldDB" id="A0AAW2DII8"/>
<dbReference type="CDD" id="cd06222">
    <property type="entry name" value="RNase_H_like"/>
    <property type="match status" value="1"/>
</dbReference>
<protein>
    <recommendedName>
        <fullName evidence="1">Reverse transcriptase domain-containing protein</fullName>
    </recommendedName>
</protein>
<dbReference type="Pfam" id="PF00078">
    <property type="entry name" value="RVT_1"/>
    <property type="match status" value="1"/>
</dbReference>
<accession>A0AAW2DII8</accession>
<evidence type="ECO:0000259" key="1">
    <source>
        <dbReference type="PROSITE" id="PS50878"/>
    </source>
</evidence>
<evidence type="ECO:0000313" key="3">
    <source>
        <dbReference type="Proteomes" id="UP001459277"/>
    </source>
</evidence>
<dbReference type="PANTHER" id="PTHR33116:SF70">
    <property type="entry name" value="NON-LTR RETROELEMENT REVERSE TRANSCRIPTASE-LIKE PROTEIN"/>
    <property type="match status" value="1"/>
</dbReference>